<reference evidence="12" key="1">
    <citation type="submission" date="2020-05" db="EMBL/GenBank/DDBJ databases">
        <authorList>
            <person name="Chiriac C."/>
            <person name="Salcher M."/>
            <person name="Ghai R."/>
            <person name="Kavagutti S V."/>
        </authorList>
    </citation>
    <scope>NUCLEOTIDE SEQUENCE</scope>
</reference>
<evidence type="ECO:0000313" key="9">
    <source>
        <dbReference type="EMBL" id="CAB4200791.1"/>
    </source>
</evidence>
<accession>A0A6J7X6B4</accession>
<dbReference type="EMBL" id="LR797395">
    <property type="protein sequence ID" value="CAB4213233.1"/>
    <property type="molecule type" value="Genomic_DNA"/>
</dbReference>
<dbReference type="EMBL" id="LR798341">
    <property type="protein sequence ID" value="CAB5225247.1"/>
    <property type="molecule type" value="Genomic_DNA"/>
</dbReference>
<sequence length="125" mass="14231">MSDEINDNLEFAMGEVARDLEPTRSRSVAKKKKDKDGTDLSATAQEQVLFRASAEDKQKWEECAKHLGISMAEFLRVSANEKVESAMAGCDHPLAFRRSFPWMEECLKCGVRLRNEQTATYSNRR</sequence>
<evidence type="ECO:0000313" key="12">
    <source>
        <dbReference type="EMBL" id="CAB5225247.1"/>
    </source>
</evidence>
<evidence type="ECO:0000313" key="7">
    <source>
        <dbReference type="EMBL" id="CAB4178239.1"/>
    </source>
</evidence>
<dbReference type="EMBL" id="LR796762">
    <property type="protein sequence ID" value="CAB4164805.1"/>
    <property type="molecule type" value="Genomic_DNA"/>
</dbReference>
<organism evidence="12">
    <name type="scientific">uncultured Caudovirales phage</name>
    <dbReference type="NCBI Taxonomy" id="2100421"/>
    <lineage>
        <taxon>Viruses</taxon>
        <taxon>Duplodnaviria</taxon>
        <taxon>Heunggongvirae</taxon>
        <taxon>Uroviricota</taxon>
        <taxon>Caudoviricetes</taxon>
        <taxon>Peduoviridae</taxon>
        <taxon>Maltschvirus</taxon>
        <taxon>Maltschvirus maltsch</taxon>
    </lineage>
</organism>
<evidence type="ECO:0000313" key="2">
    <source>
        <dbReference type="EMBL" id="CAB4145113.1"/>
    </source>
</evidence>
<dbReference type="EMBL" id="LR796443">
    <property type="protein sequence ID" value="CAB4145113.1"/>
    <property type="molecule type" value="Genomic_DNA"/>
</dbReference>
<name>A0A6J7X6B4_9CAUD</name>
<evidence type="ECO:0000313" key="10">
    <source>
        <dbReference type="EMBL" id="CAB4213233.1"/>
    </source>
</evidence>
<protein>
    <submittedName>
        <fullName evidence="12">Uncharacterized protein</fullName>
    </submittedName>
</protein>
<evidence type="ECO:0000313" key="13">
    <source>
        <dbReference type="EMBL" id="CAB5229070.1"/>
    </source>
</evidence>
<dbReference type="EMBL" id="LR796878">
    <property type="protein sequence ID" value="CAB4172312.1"/>
    <property type="molecule type" value="Genomic_DNA"/>
</dbReference>
<dbReference type="EMBL" id="LR797177">
    <property type="protein sequence ID" value="CAB4191811.1"/>
    <property type="molecule type" value="Genomic_DNA"/>
</dbReference>
<dbReference type="EMBL" id="LR796961">
    <property type="protein sequence ID" value="CAB4178239.1"/>
    <property type="molecule type" value="Genomic_DNA"/>
</dbReference>
<evidence type="ECO:0000313" key="5">
    <source>
        <dbReference type="EMBL" id="CAB4164805.1"/>
    </source>
</evidence>
<dbReference type="EMBL" id="LR796644">
    <property type="protein sequence ID" value="CAB4156633.1"/>
    <property type="molecule type" value="Genomic_DNA"/>
</dbReference>
<dbReference type="EMBL" id="LR796698">
    <property type="protein sequence ID" value="CAB4160408.1"/>
    <property type="molecule type" value="Genomic_DNA"/>
</dbReference>
<evidence type="ECO:0000313" key="11">
    <source>
        <dbReference type="EMBL" id="CAB4218011.1"/>
    </source>
</evidence>
<feature type="region of interest" description="Disordered" evidence="1">
    <location>
        <begin position="16"/>
        <end position="40"/>
    </location>
</feature>
<evidence type="ECO:0000313" key="3">
    <source>
        <dbReference type="EMBL" id="CAB4156633.1"/>
    </source>
</evidence>
<evidence type="ECO:0000313" key="6">
    <source>
        <dbReference type="EMBL" id="CAB4172312.1"/>
    </source>
</evidence>
<dbReference type="EMBL" id="LR798395">
    <property type="protein sequence ID" value="CAB5229070.1"/>
    <property type="molecule type" value="Genomic_DNA"/>
</dbReference>
<dbReference type="EMBL" id="LR797305">
    <property type="protein sequence ID" value="CAB4200791.1"/>
    <property type="molecule type" value="Genomic_DNA"/>
</dbReference>
<proteinExistence type="predicted"/>
<gene>
    <name evidence="7" type="ORF">UFOVP1002_42</name>
    <name evidence="8" type="ORF">UFOVP1217_154</name>
    <name evidence="9" type="ORF">UFOVP1343_138</name>
    <name evidence="10" type="ORF">UFOVP1438_187</name>
    <name evidence="13" type="ORF">UFOVP1541_184</name>
    <name evidence="11" type="ORF">UFOVP1592_183</name>
    <name evidence="2" type="ORF">UFOVP465_44</name>
    <name evidence="3" type="ORF">UFOVP666_90</name>
    <name evidence="4" type="ORF">UFOVP727_167</name>
    <name evidence="12" type="ORF">UFOVP741_170</name>
    <name evidence="5" type="ORF">UFOVP819_118</name>
    <name evidence="6" type="ORF">UFOVP926_155</name>
</gene>
<evidence type="ECO:0000313" key="8">
    <source>
        <dbReference type="EMBL" id="CAB4191811.1"/>
    </source>
</evidence>
<dbReference type="EMBL" id="LR797452">
    <property type="protein sequence ID" value="CAB4218011.1"/>
    <property type="molecule type" value="Genomic_DNA"/>
</dbReference>
<evidence type="ECO:0000256" key="1">
    <source>
        <dbReference type="SAM" id="MobiDB-lite"/>
    </source>
</evidence>
<evidence type="ECO:0000313" key="4">
    <source>
        <dbReference type="EMBL" id="CAB4160408.1"/>
    </source>
</evidence>